<name>A0A7D5R4P9_9ARCH</name>
<feature type="active site" description="GMP-histidine intermediate" evidence="12">
    <location>
        <position position="383"/>
    </location>
</feature>
<dbReference type="GO" id="GO:0006388">
    <property type="term" value="P:tRNA splicing, via endonucleolytic cleavage and ligation"/>
    <property type="evidence" value="ECO:0007669"/>
    <property type="project" value="UniProtKB-ARBA"/>
</dbReference>
<comment type="cofactor">
    <cofactor evidence="14 15">
        <name>Mn(2+)</name>
        <dbReference type="ChEBI" id="CHEBI:29035"/>
    </cofactor>
    <text evidence="14 15">Binds 2 manganese ions per subunit.</text>
</comment>
<dbReference type="Proteomes" id="UP000509478">
    <property type="component" value="Chromosome"/>
</dbReference>
<keyword evidence="4 14" id="KW-0479">Metal-binding</keyword>
<comment type="catalytic activity">
    <reaction evidence="11">
        <text>a 3'-end 2',3'-cyclophospho-ribonucleotide-RNA + a 5'-end dephospho-ribonucleoside-RNA + GTP + H2O = a ribonucleotidyl-ribonucleotide-RNA + GMP + diphosphate + H(+)</text>
        <dbReference type="Rhea" id="RHEA:68080"/>
        <dbReference type="Rhea" id="RHEA-COMP:10464"/>
        <dbReference type="Rhea" id="RHEA-COMP:13936"/>
        <dbReference type="Rhea" id="RHEA-COMP:17355"/>
        <dbReference type="ChEBI" id="CHEBI:15377"/>
        <dbReference type="ChEBI" id="CHEBI:15378"/>
        <dbReference type="ChEBI" id="CHEBI:33019"/>
        <dbReference type="ChEBI" id="CHEBI:37565"/>
        <dbReference type="ChEBI" id="CHEBI:58115"/>
        <dbReference type="ChEBI" id="CHEBI:83064"/>
        <dbReference type="ChEBI" id="CHEBI:138284"/>
        <dbReference type="ChEBI" id="CHEBI:173118"/>
        <dbReference type="EC" id="6.5.1.8"/>
    </reaction>
</comment>
<evidence type="ECO:0000256" key="11">
    <source>
        <dbReference type="ARBA" id="ARBA00049514"/>
    </source>
</evidence>
<feature type="binding site" evidence="14">
    <location>
        <position position="74"/>
    </location>
    <ligand>
        <name>Mn(2+)</name>
        <dbReference type="ChEBI" id="CHEBI:29035"/>
        <label>1</label>
    </ligand>
</feature>
<comment type="catalytic activity">
    <reaction evidence="10">
        <text>a 3'-end 3'-phospho-ribonucleotide-RNA + a 5'-end dephospho-ribonucleoside-RNA + GTP = a ribonucleotidyl-ribonucleotide-RNA + GMP + diphosphate</text>
        <dbReference type="Rhea" id="RHEA:68076"/>
        <dbReference type="Rhea" id="RHEA-COMP:10463"/>
        <dbReference type="Rhea" id="RHEA-COMP:13936"/>
        <dbReference type="Rhea" id="RHEA-COMP:17355"/>
        <dbReference type="ChEBI" id="CHEBI:33019"/>
        <dbReference type="ChEBI" id="CHEBI:37565"/>
        <dbReference type="ChEBI" id="CHEBI:58115"/>
        <dbReference type="ChEBI" id="CHEBI:83062"/>
        <dbReference type="ChEBI" id="CHEBI:138284"/>
        <dbReference type="ChEBI" id="CHEBI:173118"/>
        <dbReference type="EC" id="6.5.1.8"/>
    </reaction>
</comment>
<gene>
    <name evidence="15" type="primary">rtcB</name>
    <name evidence="16" type="ORF">C5F50_09960</name>
</gene>
<feature type="binding site" evidence="14">
    <location>
        <position position="308"/>
    </location>
    <ligand>
        <name>Mn(2+)</name>
        <dbReference type="ChEBI" id="CHEBI:29035"/>
        <label>2</label>
    </ligand>
</feature>
<dbReference type="AlphaFoldDB" id="A0A7D5R4P9"/>
<evidence type="ECO:0000256" key="14">
    <source>
        <dbReference type="PIRSR" id="PIRSR601233-3"/>
    </source>
</evidence>
<evidence type="ECO:0000256" key="1">
    <source>
        <dbReference type="ARBA" id="ARBA00008071"/>
    </source>
</evidence>
<evidence type="ECO:0000313" key="17">
    <source>
        <dbReference type="Proteomes" id="UP000509478"/>
    </source>
</evidence>
<dbReference type="Gene3D" id="3.90.1860.10">
    <property type="entry name" value="tRNA-splicing ligase RtcB"/>
    <property type="match status" value="1"/>
</dbReference>
<protein>
    <recommendedName>
        <fullName evidence="8 15">tRNA-splicing ligase RtcB</fullName>
        <ecNumber evidence="15">6.5.1.-</ecNumber>
    </recommendedName>
</protein>
<dbReference type="PANTHER" id="PTHR11118:SF1">
    <property type="entry name" value="RNA-SPLICING LIGASE RTCB HOMOLOG"/>
    <property type="match status" value="1"/>
</dbReference>
<comment type="subunit">
    <text evidence="2 15">Monomer.</text>
</comment>
<evidence type="ECO:0000256" key="2">
    <source>
        <dbReference type="ARBA" id="ARBA00011245"/>
    </source>
</evidence>
<evidence type="ECO:0000256" key="4">
    <source>
        <dbReference type="ARBA" id="ARBA00022723"/>
    </source>
</evidence>
<keyword evidence="17" id="KW-1185">Reference proteome</keyword>
<keyword evidence="5 13" id="KW-0547">Nucleotide-binding</keyword>
<evidence type="ECO:0000256" key="6">
    <source>
        <dbReference type="ARBA" id="ARBA00023134"/>
    </source>
</evidence>
<evidence type="ECO:0000256" key="3">
    <source>
        <dbReference type="ARBA" id="ARBA00022598"/>
    </source>
</evidence>
<feature type="binding site" evidence="14">
    <location>
        <position position="214"/>
    </location>
    <ligand>
        <name>Mn(2+)</name>
        <dbReference type="ChEBI" id="CHEBI:29035"/>
        <label>2</label>
    </ligand>
</feature>
<dbReference type="EMBL" id="CP026995">
    <property type="protein sequence ID" value="QLH08020.1"/>
    <property type="molecule type" value="Genomic_DNA"/>
</dbReference>
<evidence type="ECO:0000256" key="13">
    <source>
        <dbReference type="PIRSR" id="PIRSR601233-2"/>
    </source>
</evidence>
<evidence type="ECO:0000256" key="15">
    <source>
        <dbReference type="RuleBase" id="RU371113"/>
    </source>
</evidence>
<dbReference type="GO" id="GO:0170057">
    <property type="term" value="F:RNA ligase (GTP) activity"/>
    <property type="evidence" value="ECO:0007669"/>
    <property type="project" value="UniProtKB-EC"/>
</dbReference>
<feature type="binding site" evidence="13">
    <location>
        <position position="364"/>
    </location>
    <ligand>
        <name>GMP</name>
        <dbReference type="ChEBI" id="CHEBI:58115"/>
    </ligand>
</feature>
<evidence type="ECO:0000256" key="5">
    <source>
        <dbReference type="ARBA" id="ARBA00022741"/>
    </source>
</evidence>
<sequence length="460" mass="50474">MKIPVVIYANESLLQKMISDRTIEQAVNVSTLPGVLKQVVVLPDGHQGYGFPVGGVAGMDIDEGVISPGSVGYDINCGVRLIRTNLTEKEIRPKLVDLVDHLFNSIPSGLNPKEGCVKLNTTQLDEVLVQGVKWLETNGYASKDDLDVCEENGHIVNADPDKVSELARSRGAPQVGSLGSGNHFLEIQRVQEIHDEQAAKVMGIFPGQITILIHCGSRGLGHQVCTDYLKICEASHQKYGIELPDRQLACAPNTSEEGIAYKQAMNAAMNFAWSNRQMITHYTRKSFESILNQSESDLEMNLVYDVAHNIAKVEKHKIDGKEKSIVVHRKGATRAFPAGSIDIPKKYQKIGQPIFIPGSMGSASWILLGHKNSLNLSFGSTAHGAGRLMSRTQSHKQYNYKQILEEIQEKGIVLKSMTRYGVVEEAPEVYKDVDTIANISHDLKMATKVAKLVPIGVIKG</sequence>
<dbReference type="Pfam" id="PF01139">
    <property type="entry name" value="RtcB"/>
    <property type="match status" value="1"/>
</dbReference>
<dbReference type="FunFam" id="3.90.1860.10:FF:000001">
    <property type="entry name" value="tRNA-splicing ligase RtcB homolog"/>
    <property type="match status" value="1"/>
</dbReference>
<evidence type="ECO:0000313" key="16">
    <source>
        <dbReference type="EMBL" id="QLH08020.1"/>
    </source>
</evidence>
<feature type="binding site" evidence="13">
    <location>
        <begin position="357"/>
        <end position="360"/>
    </location>
    <ligand>
        <name>GMP</name>
        <dbReference type="ChEBI" id="CHEBI:58115"/>
    </ligand>
</feature>
<feature type="binding site" evidence="13">
    <location>
        <begin position="383"/>
        <end position="386"/>
    </location>
    <ligand>
        <name>GMP</name>
        <dbReference type="ChEBI" id="CHEBI:58115"/>
    </ligand>
</feature>
<comment type="function">
    <text evidence="9">Essential for tRNA splicing and maturation. Acts by directly joining spliced tRNA halves to mature-sized tRNAs. Joins RNA with 2',3'-cyclic-phosphate or 3'-phosphate ends to RNA with 5'-hydroxy ends.</text>
</comment>
<keyword evidence="3 15" id="KW-0436">Ligase</keyword>
<feature type="binding site" evidence="13">
    <location>
        <position position="459"/>
    </location>
    <ligand>
        <name>GMP</name>
        <dbReference type="ChEBI" id="CHEBI:58115"/>
    </ligand>
</feature>
<comment type="similarity">
    <text evidence="1 15">Belongs to the RtcB family.</text>
</comment>
<evidence type="ECO:0000256" key="8">
    <source>
        <dbReference type="ARBA" id="ARBA00033766"/>
    </source>
</evidence>
<dbReference type="InterPro" id="IPR036025">
    <property type="entry name" value="RtcB-like_sf"/>
</dbReference>
<evidence type="ECO:0000256" key="12">
    <source>
        <dbReference type="PIRSR" id="PIRSR601233-1"/>
    </source>
</evidence>
<organism evidence="16 17">
    <name type="scientific">Nitrosopumilus ureiphilus</name>
    <dbReference type="NCBI Taxonomy" id="1470067"/>
    <lineage>
        <taxon>Archaea</taxon>
        <taxon>Nitrososphaerota</taxon>
        <taxon>Nitrososphaeria</taxon>
        <taxon>Nitrosopumilales</taxon>
        <taxon>Nitrosopumilaceae</taxon>
        <taxon>Nitrosopumilus</taxon>
    </lineage>
</organism>
<evidence type="ECO:0000256" key="9">
    <source>
        <dbReference type="ARBA" id="ARBA00045316"/>
    </source>
</evidence>
<dbReference type="GO" id="GO:0005525">
    <property type="term" value="F:GTP binding"/>
    <property type="evidence" value="ECO:0007669"/>
    <property type="project" value="UniProtKB-KW"/>
</dbReference>
<evidence type="ECO:0000256" key="10">
    <source>
        <dbReference type="ARBA" id="ARBA00047746"/>
    </source>
</evidence>
<evidence type="ECO:0000256" key="7">
    <source>
        <dbReference type="ARBA" id="ARBA00023211"/>
    </source>
</evidence>
<feature type="binding site" evidence="13">
    <location>
        <begin position="308"/>
        <end position="309"/>
    </location>
    <ligand>
        <name>GMP</name>
        <dbReference type="ChEBI" id="CHEBI:58115"/>
    </ligand>
</feature>
<dbReference type="GO" id="GO:0046872">
    <property type="term" value="F:metal ion binding"/>
    <property type="evidence" value="ECO:0007669"/>
    <property type="project" value="UniProtKB-UniRule"/>
</dbReference>
<keyword evidence="6 13" id="KW-0342">GTP-binding</keyword>
<keyword evidence="7 14" id="KW-0464">Manganese</keyword>
<dbReference type="InterPro" id="IPR001233">
    <property type="entry name" value="RtcB"/>
</dbReference>
<reference evidence="16 17" key="1">
    <citation type="submission" date="2018-02" db="EMBL/GenBank/DDBJ databases">
        <title>Complete genome of Nitrosopumilus ureaphilus PS0.</title>
        <authorList>
            <person name="Qin W."/>
            <person name="Zheng Y."/>
            <person name="Stahl D.A."/>
        </authorList>
    </citation>
    <scope>NUCLEOTIDE SEQUENCE [LARGE SCALE GENOMIC DNA]</scope>
    <source>
        <strain evidence="16 17">PS0</strain>
    </source>
</reference>
<dbReference type="KEGG" id="nue:C5F50_09960"/>
<dbReference type="EC" id="6.5.1.-" evidence="15"/>
<proteinExistence type="inferred from homology"/>
<feature type="binding site" evidence="14">
    <location>
        <position position="183"/>
    </location>
    <ligand>
        <name>Mn(2+)</name>
        <dbReference type="ChEBI" id="CHEBI:29035"/>
        <label>1</label>
    </ligand>
</feature>
<accession>A0A7D5R4P9</accession>
<feature type="binding site" evidence="13">
    <location>
        <begin position="182"/>
        <end position="186"/>
    </location>
    <ligand>
        <name>GMP</name>
        <dbReference type="ChEBI" id="CHEBI:58115"/>
    </ligand>
</feature>
<dbReference type="GO" id="GO:0003972">
    <property type="term" value="F:RNA ligase (ATP) activity"/>
    <property type="evidence" value="ECO:0007669"/>
    <property type="project" value="TreeGrafter"/>
</dbReference>
<dbReference type="SUPFAM" id="SSF103365">
    <property type="entry name" value="Hypothetical protein PH1602"/>
    <property type="match status" value="1"/>
</dbReference>
<dbReference type="PANTHER" id="PTHR11118">
    <property type="entry name" value="RNA-SPLICING LIGASE RTCB HOMOLOG"/>
    <property type="match status" value="1"/>
</dbReference>